<gene>
    <name evidence="1" type="ORF">DY000_02002760</name>
</gene>
<evidence type="ECO:0000313" key="1">
    <source>
        <dbReference type="EMBL" id="KAF3549937.1"/>
    </source>
</evidence>
<reference evidence="1 2" key="1">
    <citation type="journal article" date="2020" name="BMC Genomics">
        <title>Intraspecific diversification of the crop wild relative Brassica cretica Lam. using demographic model selection.</title>
        <authorList>
            <person name="Kioukis A."/>
            <person name="Michalopoulou V.A."/>
            <person name="Briers L."/>
            <person name="Pirintsos S."/>
            <person name="Studholme D.J."/>
            <person name="Pavlidis P."/>
            <person name="Sarris P.F."/>
        </authorList>
    </citation>
    <scope>NUCLEOTIDE SEQUENCE [LARGE SCALE GENOMIC DNA]</scope>
    <source>
        <strain evidence="2">cv. PFS-1207/04</strain>
    </source>
</reference>
<evidence type="ECO:0008006" key="3">
    <source>
        <dbReference type="Google" id="ProtNLM"/>
    </source>
</evidence>
<dbReference type="EMBL" id="QGKV02000832">
    <property type="protein sequence ID" value="KAF3549937.1"/>
    <property type="molecule type" value="Genomic_DNA"/>
</dbReference>
<comment type="caution">
    <text evidence="1">The sequence shown here is derived from an EMBL/GenBank/DDBJ whole genome shotgun (WGS) entry which is preliminary data.</text>
</comment>
<name>A0ABQ7CED7_BRACR</name>
<accession>A0ABQ7CED7</accession>
<keyword evidence="2" id="KW-1185">Reference proteome</keyword>
<protein>
    <recommendedName>
        <fullName evidence="3">CRAL-TRIO domain-containing protein</fullName>
    </recommendedName>
</protein>
<proteinExistence type="predicted"/>
<evidence type="ECO:0000313" key="2">
    <source>
        <dbReference type="Proteomes" id="UP000266723"/>
    </source>
</evidence>
<organism evidence="1 2">
    <name type="scientific">Brassica cretica</name>
    <name type="common">Mustard</name>
    <dbReference type="NCBI Taxonomy" id="69181"/>
    <lineage>
        <taxon>Eukaryota</taxon>
        <taxon>Viridiplantae</taxon>
        <taxon>Streptophyta</taxon>
        <taxon>Embryophyta</taxon>
        <taxon>Tracheophyta</taxon>
        <taxon>Spermatophyta</taxon>
        <taxon>Magnoliopsida</taxon>
        <taxon>eudicotyledons</taxon>
        <taxon>Gunneridae</taxon>
        <taxon>Pentapetalae</taxon>
        <taxon>rosids</taxon>
        <taxon>malvids</taxon>
        <taxon>Brassicales</taxon>
        <taxon>Brassicaceae</taxon>
        <taxon>Brassiceae</taxon>
        <taxon>Brassica</taxon>
    </lineage>
</organism>
<dbReference type="Proteomes" id="UP000266723">
    <property type="component" value="Unassembled WGS sequence"/>
</dbReference>
<sequence>MKSQKTFLPMFRDGTILRFLSSQRASALSYLLWKSIRRDLKLEPKKHAYIINMPTVTQSTISQLV</sequence>